<feature type="domain" description="DUF4139" evidence="1">
    <location>
        <begin position="153"/>
        <end position="486"/>
    </location>
</feature>
<dbReference type="PANTHER" id="PTHR31005">
    <property type="entry name" value="DUF4139 DOMAIN-CONTAINING PROTEIN"/>
    <property type="match status" value="1"/>
</dbReference>
<name>A0A4Y7PLU2_9AGAM</name>
<dbReference type="Proteomes" id="UP000294933">
    <property type="component" value="Unassembled WGS sequence"/>
</dbReference>
<gene>
    <name evidence="2" type="ORF">BD410DRAFT_832567</name>
</gene>
<evidence type="ECO:0000313" key="2">
    <source>
        <dbReference type="EMBL" id="TDL15539.1"/>
    </source>
</evidence>
<accession>A0A4Y7PLU2</accession>
<protein>
    <recommendedName>
        <fullName evidence="1">DUF4139 domain-containing protein</fullName>
    </recommendedName>
</protein>
<keyword evidence="3" id="KW-1185">Reference proteome</keyword>
<dbReference type="Pfam" id="PF13598">
    <property type="entry name" value="DUF4139"/>
    <property type="match status" value="1"/>
</dbReference>
<sequence>MATQTVTYYANDNLGDIDSVAIYHKTNEAVVTRKIKVGLKGGQNKVEIRCLPTSCKASSHDRRVDISGNATIVEHTLHLTPHDYTGKSSLHKRQDEVVNNIKTIKGFKYQSSENSGMAKILERDLEVIRRDIAQVAANLSISVSSRGAGEVELSVTYTLPNASWTPRYSLSAEIAPTGDQPPLVYLDYMAAVSQETGEDWKDVTVKVGTAKELDGGIIPSLIPYFIGPQAHGYVGPEKSTGINATFELASKWNIKSCHRSPAMLSGKLIAKIDLCPVAIGWTTVPKNSRDVFIPCKVKNTSGYPLLPGDAAIYRNEELVRNSPLPPFLIGLREKLLRPQESFICSLGVDPSVRITYHPHIETVSGHGSFNGFSGKSSTSTFIQRITIENQKLTSIAPLVVKDQVPVSNDARVKITVLEPSDLLQDRDGTLVESHSNVWARWVNCAGVGESGDMPTYQSAKGLLEWVCEIGPATTMDLTLAWEVNAPVGLMWAGASV</sequence>
<proteinExistence type="predicted"/>
<evidence type="ECO:0000313" key="3">
    <source>
        <dbReference type="Proteomes" id="UP000294933"/>
    </source>
</evidence>
<dbReference type="InterPro" id="IPR037291">
    <property type="entry name" value="DUF4139"/>
</dbReference>
<dbReference type="OrthoDB" id="10068793at2759"/>
<dbReference type="InterPro" id="IPR011935">
    <property type="entry name" value="CHP02231"/>
</dbReference>
<evidence type="ECO:0000259" key="1">
    <source>
        <dbReference type="Pfam" id="PF13598"/>
    </source>
</evidence>
<dbReference type="PANTHER" id="PTHR31005:SF8">
    <property type="entry name" value="DUF4139 DOMAIN-CONTAINING PROTEIN"/>
    <property type="match status" value="1"/>
</dbReference>
<dbReference type="STRING" id="50990.A0A4Y7PLU2"/>
<organism evidence="2 3">
    <name type="scientific">Rickenella mellea</name>
    <dbReference type="NCBI Taxonomy" id="50990"/>
    <lineage>
        <taxon>Eukaryota</taxon>
        <taxon>Fungi</taxon>
        <taxon>Dikarya</taxon>
        <taxon>Basidiomycota</taxon>
        <taxon>Agaricomycotina</taxon>
        <taxon>Agaricomycetes</taxon>
        <taxon>Hymenochaetales</taxon>
        <taxon>Rickenellaceae</taxon>
        <taxon>Rickenella</taxon>
    </lineage>
</organism>
<dbReference type="VEuPathDB" id="FungiDB:BD410DRAFT_832567"/>
<dbReference type="AlphaFoldDB" id="A0A4Y7PLU2"/>
<dbReference type="EMBL" id="ML170271">
    <property type="protein sequence ID" value="TDL15539.1"/>
    <property type="molecule type" value="Genomic_DNA"/>
</dbReference>
<reference evidence="2 3" key="1">
    <citation type="submission" date="2018-06" db="EMBL/GenBank/DDBJ databases">
        <title>A transcriptomic atlas of mushroom development highlights an independent origin of complex multicellularity.</title>
        <authorList>
            <consortium name="DOE Joint Genome Institute"/>
            <person name="Krizsan K."/>
            <person name="Almasi E."/>
            <person name="Merenyi Z."/>
            <person name="Sahu N."/>
            <person name="Viragh M."/>
            <person name="Koszo T."/>
            <person name="Mondo S."/>
            <person name="Kiss B."/>
            <person name="Balint B."/>
            <person name="Kues U."/>
            <person name="Barry K."/>
            <person name="Hegedus J.C."/>
            <person name="Henrissat B."/>
            <person name="Johnson J."/>
            <person name="Lipzen A."/>
            <person name="Ohm R."/>
            <person name="Nagy I."/>
            <person name="Pangilinan J."/>
            <person name="Yan J."/>
            <person name="Xiong Y."/>
            <person name="Grigoriev I.V."/>
            <person name="Hibbett D.S."/>
            <person name="Nagy L.G."/>
        </authorList>
    </citation>
    <scope>NUCLEOTIDE SEQUENCE [LARGE SCALE GENOMIC DNA]</scope>
    <source>
        <strain evidence="2 3">SZMC22713</strain>
    </source>
</reference>